<dbReference type="Gramene" id="PRQ42742">
    <property type="protein sequence ID" value="PRQ42742"/>
    <property type="gene ID" value="RchiOBHm_Chr3g0460941"/>
</dbReference>
<sequence>MCPLRFILILLSTTLAGFFLLRNIASENDSEICAPSNNGLQEPDASSSPSFSCKVASAMRSAFWTSVDMASGRYLWRTLVSSSSSVHSH</sequence>
<proteinExistence type="predicted"/>
<feature type="chain" id="PRO_5015114974" description="Secreted protein" evidence="1">
    <location>
        <begin position="17"/>
        <end position="89"/>
    </location>
</feature>
<accession>A0A2P6R8K5</accession>
<comment type="caution">
    <text evidence="2">The sequence shown here is derived from an EMBL/GenBank/DDBJ whole genome shotgun (WGS) entry which is preliminary data.</text>
</comment>
<protein>
    <recommendedName>
        <fullName evidence="4">Secreted protein</fullName>
    </recommendedName>
</protein>
<keyword evidence="1" id="KW-0732">Signal</keyword>
<evidence type="ECO:0008006" key="4">
    <source>
        <dbReference type="Google" id="ProtNLM"/>
    </source>
</evidence>
<dbReference type="PANTHER" id="PTHR34132:SF4">
    <property type="entry name" value="EXPRESSED PROTEIN"/>
    <property type="match status" value="1"/>
</dbReference>
<dbReference type="STRING" id="74649.A0A2P6R8K5"/>
<evidence type="ECO:0000256" key="1">
    <source>
        <dbReference type="SAM" id="SignalP"/>
    </source>
</evidence>
<name>A0A2P6R8K5_ROSCH</name>
<dbReference type="OMA" id="DSEICAP"/>
<dbReference type="AlphaFoldDB" id="A0A2P6R8K5"/>
<organism evidence="2 3">
    <name type="scientific">Rosa chinensis</name>
    <name type="common">China rose</name>
    <dbReference type="NCBI Taxonomy" id="74649"/>
    <lineage>
        <taxon>Eukaryota</taxon>
        <taxon>Viridiplantae</taxon>
        <taxon>Streptophyta</taxon>
        <taxon>Embryophyta</taxon>
        <taxon>Tracheophyta</taxon>
        <taxon>Spermatophyta</taxon>
        <taxon>Magnoliopsida</taxon>
        <taxon>eudicotyledons</taxon>
        <taxon>Gunneridae</taxon>
        <taxon>Pentapetalae</taxon>
        <taxon>rosids</taxon>
        <taxon>fabids</taxon>
        <taxon>Rosales</taxon>
        <taxon>Rosaceae</taxon>
        <taxon>Rosoideae</taxon>
        <taxon>Rosoideae incertae sedis</taxon>
        <taxon>Rosa</taxon>
    </lineage>
</organism>
<feature type="signal peptide" evidence="1">
    <location>
        <begin position="1"/>
        <end position="16"/>
    </location>
</feature>
<dbReference type="EMBL" id="PDCK01000041">
    <property type="protein sequence ID" value="PRQ42742.1"/>
    <property type="molecule type" value="Genomic_DNA"/>
</dbReference>
<dbReference type="Proteomes" id="UP000238479">
    <property type="component" value="Chromosome 3"/>
</dbReference>
<evidence type="ECO:0000313" key="2">
    <source>
        <dbReference type="EMBL" id="PRQ42742.1"/>
    </source>
</evidence>
<evidence type="ECO:0000313" key="3">
    <source>
        <dbReference type="Proteomes" id="UP000238479"/>
    </source>
</evidence>
<reference evidence="2 3" key="1">
    <citation type="journal article" date="2018" name="Nat. Genet.">
        <title>The Rosa genome provides new insights in the design of modern roses.</title>
        <authorList>
            <person name="Bendahmane M."/>
        </authorList>
    </citation>
    <scope>NUCLEOTIDE SEQUENCE [LARGE SCALE GENOMIC DNA]</scope>
    <source>
        <strain evidence="3">cv. Old Blush</strain>
    </source>
</reference>
<gene>
    <name evidence="2" type="ORF">RchiOBHm_Chr3g0460941</name>
</gene>
<keyword evidence="3" id="KW-1185">Reference proteome</keyword>
<dbReference type="PANTHER" id="PTHR34132">
    <property type="entry name" value="EMB|CAB87627.1-RELATED"/>
    <property type="match status" value="1"/>
</dbReference>